<proteinExistence type="predicted"/>
<organism evidence="1 2">
    <name type="scientific">Sodalis glossinidius (strain morsitans)</name>
    <dbReference type="NCBI Taxonomy" id="343509"/>
    <lineage>
        <taxon>Bacteria</taxon>
        <taxon>Pseudomonadati</taxon>
        <taxon>Pseudomonadota</taxon>
        <taxon>Gammaproteobacteria</taxon>
        <taxon>Enterobacterales</taxon>
        <taxon>Bruguierivoracaceae</taxon>
        <taxon>Sodalis</taxon>
    </lineage>
</organism>
<dbReference type="AlphaFoldDB" id="A0A193QL63"/>
<sequence length="82" mass="9108">MSDIIDIASEREALFRERAIAEARRRYRPIPITGRCYHCEEKTPGNFCCFAAQNAGMIGRSTSMPSVNAGIFSHPVYLSLGV</sequence>
<dbReference type="EMBL" id="LN854557">
    <property type="protein sequence ID" value="CRL45665.1"/>
    <property type="molecule type" value="Genomic_DNA"/>
</dbReference>
<accession>A0A193QL63</accession>
<reference evidence="1 2" key="1">
    <citation type="submission" date="2015-05" db="EMBL/GenBank/DDBJ databases">
        <authorList>
            <person name="Goodhead I."/>
        </authorList>
    </citation>
    <scope>NUCLEOTIDE SEQUENCE [LARGE SCALE GENOMIC DNA]</scope>
    <source>
        <strain evidence="2">morsitans</strain>
    </source>
</reference>
<gene>
    <name evidence="1" type="ORF">SGGMMB4_03627</name>
</gene>
<protein>
    <submittedName>
        <fullName evidence="1">Uncharacterized protein</fullName>
    </submittedName>
</protein>
<name>A0A193QL63_SODGM</name>
<evidence type="ECO:0000313" key="1">
    <source>
        <dbReference type="EMBL" id="CRL45665.1"/>
    </source>
</evidence>
<dbReference type="RefSeq" id="WP_148203520.1">
    <property type="nucleotide sequence ID" value="NC_007712.1"/>
</dbReference>
<dbReference type="Proteomes" id="UP000245838">
    <property type="component" value="Chromosome sggmmb4_Chromosome"/>
</dbReference>
<evidence type="ECO:0000313" key="2">
    <source>
        <dbReference type="Proteomes" id="UP000245838"/>
    </source>
</evidence>